<feature type="region of interest" description="Disordered" evidence="1">
    <location>
        <begin position="215"/>
        <end position="240"/>
    </location>
</feature>
<reference evidence="2 3" key="1">
    <citation type="submission" date="2020-02" db="EMBL/GenBank/DDBJ databases">
        <authorList>
            <person name="Babadi Z.K."/>
            <person name="Risdian C."/>
            <person name="Ebrahimipour G.H."/>
            <person name="Wink J."/>
        </authorList>
    </citation>
    <scope>NUCLEOTIDE SEQUENCE [LARGE SCALE GENOMIC DNA]</scope>
    <source>
        <strain evidence="2 3">ZKHCc1 1396</strain>
    </source>
</reference>
<keyword evidence="3" id="KW-1185">Reference proteome</keyword>
<feature type="compositionally biased region" description="Basic and acidic residues" evidence="1">
    <location>
        <begin position="224"/>
        <end position="240"/>
    </location>
</feature>
<name>A0ABR9PTX4_9BACT</name>
<sequence>MPKSIFRAGSGPSLPPKRKDDSITPSTPGPVQEGPAQKKQRTQGPAAGPQPTVQKPPTDPSMHAAYDKMAHEEMLKNPKYKQLADDAATAQDKPVNISTMTQVQGGMFYPGKGQVGLRPDFTGPKRASVMAFELTNVAQQSKFKKVREDAFQTEINAALGKNVVGGDLNARRENFAKSMERIEYNGIQRHHEVMKDGIQNQGWPKEMDRFGKRLEGADPSFDSYWKRQNDKDTKTGKSHSDVYRAQFDNIHAKAAELVEKSKQQQGVK</sequence>
<evidence type="ECO:0000256" key="1">
    <source>
        <dbReference type="SAM" id="MobiDB-lite"/>
    </source>
</evidence>
<dbReference type="Proteomes" id="UP001516472">
    <property type="component" value="Unassembled WGS sequence"/>
</dbReference>
<feature type="region of interest" description="Disordered" evidence="1">
    <location>
        <begin position="1"/>
        <end position="63"/>
    </location>
</feature>
<evidence type="ECO:0000313" key="3">
    <source>
        <dbReference type="Proteomes" id="UP001516472"/>
    </source>
</evidence>
<gene>
    <name evidence="2" type="ORF">G4177_24745</name>
</gene>
<accession>A0ABR9PTX4</accession>
<organism evidence="2 3">
    <name type="scientific">Corallococcus soli</name>
    <dbReference type="NCBI Taxonomy" id="2710757"/>
    <lineage>
        <taxon>Bacteria</taxon>
        <taxon>Pseudomonadati</taxon>
        <taxon>Myxococcota</taxon>
        <taxon>Myxococcia</taxon>
        <taxon>Myxococcales</taxon>
        <taxon>Cystobacterineae</taxon>
        <taxon>Myxococcaceae</taxon>
        <taxon>Corallococcus</taxon>
    </lineage>
</organism>
<comment type="caution">
    <text evidence="2">The sequence shown here is derived from an EMBL/GenBank/DDBJ whole genome shotgun (WGS) entry which is preliminary data.</text>
</comment>
<evidence type="ECO:0000313" key="2">
    <source>
        <dbReference type="EMBL" id="MBE4751388.1"/>
    </source>
</evidence>
<dbReference type="RefSeq" id="WP_193428599.1">
    <property type="nucleotide sequence ID" value="NZ_CBCSIP010000065.1"/>
</dbReference>
<protein>
    <submittedName>
        <fullName evidence="2">Uncharacterized protein</fullName>
    </submittedName>
</protein>
<proteinExistence type="predicted"/>
<dbReference type="EMBL" id="JAAIYO010000008">
    <property type="protein sequence ID" value="MBE4751388.1"/>
    <property type="molecule type" value="Genomic_DNA"/>
</dbReference>